<evidence type="ECO:0000256" key="3">
    <source>
        <dbReference type="ARBA" id="ARBA00023163"/>
    </source>
</evidence>
<feature type="compositionally biased region" description="Polar residues" evidence="6">
    <location>
        <begin position="822"/>
        <end position="831"/>
    </location>
</feature>
<feature type="region of interest" description="Disordered" evidence="6">
    <location>
        <begin position="1430"/>
        <end position="1451"/>
    </location>
</feature>
<comment type="caution">
    <text evidence="7">The sequence shown here is derived from an EMBL/GenBank/DDBJ whole genome shotgun (WGS) entry which is preliminary data.</text>
</comment>
<evidence type="ECO:0000256" key="6">
    <source>
        <dbReference type="SAM" id="MobiDB-lite"/>
    </source>
</evidence>
<dbReference type="InterPro" id="IPR009057">
    <property type="entry name" value="Homeodomain-like_sf"/>
</dbReference>
<evidence type="ECO:0000256" key="1">
    <source>
        <dbReference type="ARBA" id="ARBA00004123"/>
    </source>
</evidence>
<dbReference type="GO" id="GO:0005634">
    <property type="term" value="C:nucleus"/>
    <property type="evidence" value="ECO:0007669"/>
    <property type="project" value="UniProtKB-SubCell"/>
</dbReference>
<proteinExistence type="predicted"/>
<dbReference type="EMBL" id="JAZGQO010000008">
    <property type="protein sequence ID" value="KAK6180129.1"/>
    <property type="molecule type" value="Genomic_DNA"/>
</dbReference>
<feature type="region of interest" description="Disordered" evidence="6">
    <location>
        <begin position="1361"/>
        <end position="1418"/>
    </location>
</feature>
<feature type="compositionally biased region" description="Polar residues" evidence="6">
    <location>
        <begin position="1075"/>
        <end position="1084"/>
    </location>
</feature>
<dbReference type="PROSITE" id="PS51477">
    <property type="entry name" value="PAH"/>
    <property type="match status" value="2"/>
</dbReference>
<feature type="compositionally biased region" description="Basic residues" evidence="6">
    <location>
        <begin position="795"/>
        <end position="817"/>
    </location>
</feature>
<feature type="region of interest" description="Disordered" evidence="6">
    <location>
        <begin position="1231"/>
        <end position="1278"/>
    </location>
</feature>
<dbReference type="PANTHER" id="PTHR16088">
    <property type="entry name" value="YY1 ASSOCIATED PROTEIN-RELATED"/>
    <property type="match status" value="1"/>
</dbReference>
<keyword evidence="8" id="KW-1185">Reference proteome</keyword>
<dbReference type="InterPro" id="IPR052435">
    <property type="entry name" value="YY1-Transcr_Regul"/>
</dbReference>
<dbReference type="Gene3D" id="1.10.10.60">
    <property type="entry name" value="Homeodomain-like"/>
    <property type="match status" value="1"/>
</dbReference>
<protein>
    <recommendedName>
        <fullName evidence="9">GON-4-like protein</fullName>
    </recommendedName>
</protein>
<feature type="region of interest" description="Disordered" evidence="6">
    <location>
        <begin position="768"/>
        <end position="832"/>
    </location>
</feature>
<evidence type="ECO:0000313" key="7">
    <source>
        <dbReference type="EMBL" id="KAK6180129.1"/>
    </source>
</evidence>
<sequence length="2238" mass="248748">MSETLKTDDSLKDKDESDSVLAANLGGSGEEAALPETEEEMDTTPETDSKTASFTTDNSPDESNEGGTAGDTEGEMGQTNMEFFSEKLSSMIADKINTNKIKTKKKKEKTDTKSNDDDKVLDSEEVEDDSDASDVLCINQSDDEEDLENKLEERASRNNLTASNVKSILHQVITNKDVVEMVKNTLTIFEEAQSQDTGRTGNVYEPKMTRSKMKEVIEQGKMPQVWPLTPVKNNTRSKPSFLEMQFTDDEDEEYNPEKDKEAMLHDSDDESMLSSHASDFGSPCPQTPTTPSVNPVSTPSSDLFLSPQVPVKRSVKTDLGHAFNQASMSVNEENLGEFETDDTIARRTRSKLPLTTTSLSELESTFVAPDITEDMYDTLCDDSEWQEFLSSLITTDEVAADPQEINDDENNDPEYDYLGEAEHEEKDEEDYRFGRPYRIPKTEMLDLLNQLTEFMASDQEEEEEDKTDTGGDSTETEERHQRRKSIIMTDEFSTSQRLILEDQMRQHVQLSTQLYFLCLGSEDYSSMTEECYKHLHELDMFRQTSLAGSHSVFNACNLNCALELVTEERQWNLPEEMKDIESQSFDDSFSNGTDSEHEGVSVDSNVKKQKAKNKAFLESQKQIFWNSPVFMYPNLLPRRRLMSKEESDELRVFFSIGEDKLIVLGMDQFGSMPKNIPAIQKYLLPVKTVKQIHFRIKNKAGTRAGDNPIRNYKKYKILPENTVMFNNFCLSMMKAPKDQPLEQLPNWCKRYKEQLEWKRNMENAGLKHLEGDEGDKISPYTDQASDDSDREKSIPKKVVKKKRQPIKTLRKINKKGGKGITNPVSTNQPGASNVVLPRISQEPIPTALITSSGLYVPIRFASPSKLPINLQTTVVHLSPKNAVPVSQTLTATPEKMDASSSVPSYVINMNNGETPDGNLMQISNEVIGSVEQTPVEPNVDSVLNPVSSTPFSPSGSNTEMLHMPMSILPVSDSVEITSQSFVSQSAAQQLMNSTTPMMSSASVAGASFVSQIAPQHLMNTEAQITSSTIASFVLQSAPQQLLNTEASFVSHSTSQQLLNSKATVTSSATIAENVTQQTPVISQQKDIESSKDPKSSTPVSSSSVPNNIDESSQSSESKTIIAVPHHNLSGIVISTPVPSPSISVVHSPMPIMENDDKNIVNSDPKFITPSKLASDQPVNSPVDSTCSFITTPSSSNSSNVSSVTVSRNAVEIMATLAPYYNTYLATPAVSQQEMETTPKKKPRYRELIPKPGNFDPPSPITFKLSEPTPPKKPSPSMLKRQTRVILPKGFIHEAKISPTKRAANHIKKKAQKIYQKGASPSKILLPKPPHFVESPYYHNTRYQRTQREAVVVSAEENTNNSAIDCLQGQGDGPPIRRSKRKSSENEKMEESDDHQSEVEDGASASQDESQPEDELDDGQTDHLDELMAASTTIRFDPRKSSQLTSDTKTKSQKRKELNIAILASDILESDPKRDDRDTAFAQAYMHQVKEALLHDEETYEKFLLLMCEFGKGGRTPIQLYKDLTDLLKEFPDLIEDFAGFLRPDEAVACDCFTTNQEYQRANEFLRKLEINFQKQPTQFQRILKAFDKWQKTPNHTADQLKLPIRALLRGTPMLLQEFDLFFPEEKIRDCHADDYEDMNLSDSDFDDEAKFDGFEEVDVPDEYDTYRTKRCKCDCHNDPNDTKLQARLKHCYDCSLKNIDGGLYFQTSRNKVQPVRVMFHKLPESSSPSPPNGHSVMFKSPEELAADKENLNGLSPPLSTVRVQSTISPLKHCSLKKAKKMKLKTNKSKTGEKRFLSLTEITSPVKAVTSDDTGTVVGSDSIGTMTTASATFDQQTNVLTTNLTCPVTRIDITAVSSSSISTNQNNFSSLTPVSNSSVSYSKSNFSFIAPATNSSTTVSESNFDLLSSDFLSPATNSSTVVSQGNFSFLTPATSSSGAVTQSQEDFNSLVVSMPGSVLVTQTNSNSCDAMTGTVIRIPEQNLSDACNMSLSNFLDASKTSNFMGLANQESSKPWLCNDNSSDILAKALKVAEIPKDISMDSNFFRNLMNTPNKSQHPFSIQNNFQQIPNYSGKQLSFSGAVQPLNSSTIFTTKGNMTTTPVNSAPKMNQTCIDNSDDMDRSCDKKKEIFSENSVYIKSPEHQKQLVVGNSSEMEVAHDESSSVKGNCSADDATTWTRDTDKMILEMCQVHGTVEETFIVTAKKLGNKTPQEVASRFQTLMELLADSHGETDSEMSDDN</sequence>
<feature type="region of interest" description="Disordered" evidence="6">
    <location>
        <begin position="1075"/>
        <end position="1117"/>
    </location>
</feature>
<evidence type="ECO:0008006" key="9">
    <source>
        <dbReference type="Google" id="ProtNLM"/>
    </source>
</evidence>
<feature type="compositionally biased region" description="Polar residues" evidence="6">
    <location>
        <begin position="1106"/>
        <end position="1117"/>
    </location>
</feature>
<evidence type="ECO:0000256" key="2">
    <source>
        <dbReference type="ARBA" id="ARBA00023015"/>
    </source>
</evidence>
<accession>A0AAN8JQQ8</accession>
<dbReference type="GO" id="GO:0006355">
    <property type="term" value="P:regulation of DNA-templated transcription"/>
    <property type="evidence" value="ECO:0007669"/>
    <property type="project" value="InterPro"/>
</dbReference>
<feature type="compositionally biased region" description="Low complexity" evidence="6">
    <location>
        <begin position="287"/>
        <end position="301"/>
    </location>
</feature>
<gene>
    <name evidence="7" type="ORF">SNE40_012334</name>
</gene>
<keyword evidence="2" id="KW-0805">Transcription regulation</keyword>
<feature type="region of interest" description="Disordered" evidence="6">
    <location>
        <begin position="456"/>
        <end position="483"/>
    </location>
</feature>
<feature type="compositionally biased region" description="Acidic residues" evidence="6">
    <location>
        <begin position="36"/>
        <end position="45"/>
    </location>
</feature>
<dbReference type="Pfam" id="PF02671">
    <property type="entry name" value="PAH"/>
    <property type="match status" value="1"/>
</dbReference>
<feature type="compositionally biased region" description="Basic and acidic residues" evidence="6">
    <location>
        <begin position="1"/>
        <end position="17"/>
    </location>
</feature>
<feature type="compositionally biased region" description="Basic and acidic residues" evidence="6">
    <location>
        <begin position="108"/>
        <end position="122"/>
    </location>
</feature>
<dbReference type="PANTHER" id="PTHR16088:SF3">
    <property type="entry name" value="GON-4-LIKE PROTEIN"/>
    <property type="match status" value="1"/>
</dbReference>
<dbReference type="Proteomes" id="UP001347796">
    <property type="component" value="Unassembled WGS sequence"/>
</dbReference>
<name>A0AAN8JQQ8_PATCE</name>
<feature type="region of interest" description="Disordered" evidence="6">
    <location>
        <begin position="1"/>
        <end position="149"/>
    </location>
</feature>
<dbReference type="Pfam" id="PF21227">
    <property type="entry name" value="Myb_DNA-binding_7"/>
    <property type="match status" value="1"/>
</dbReference>
<keyword evidence="3" id="KW-0804">Transcription</keyword>
<feature type="region of interest" description="Disordered" evidence="6">
    <location>
        <begin position="271"/>
        <end position="305"/>
    </location>
</feature>
<evidence type="ECO:0000256" key="4">
    <source>
        <dbReference type="ARBA" id="ARBA00023242"/>
    </source>
</evidence>
<comment type="subcellular location">
    <subcellularLocation>
        <location evidence="1 5">Nucleus</location>
    </subcellularLocation>
</comment>
<feature type="compositionally biased region" description="Acidic residues" evidence="6">
    <location>
        <begin position="1409"/>
        <end position="1418"/>
    </location>
</feature>
<evidence type="ECO:0000313" key="8">
    <source>
        <dbReference type="Proteomes" id="UP001347796"/>
    </source>
</evidence>
<feature type="compositionally biased region" description="Low complexity" evidence="6">
    <location>
        <begin position="1095"/>
        <end position="1105"/>
    </location>
</feature>
<dbReference type="Gene3D" id="1.20.1160.11">
    <property type="entry name" value="Paired amphipathic helix"/>
    <property type="match status" value="1"/>
</dbReference>
<evidence type="ECO:0000256" key="5">
    <source>
        <dbReference type="PROSITE-ProRule" id="PRU00810"/>
    </source>
</evidence>
<feature type="compositionally biased region" description="Acidic residues" evidence="6">
    <location>
        <begin position="123"/>
        <end position="132"/>
    </location>
</feature>
<dbReference type="GO" id="GO:0003712">
    <property type="term" value="F:transcription coregulator activity"/>
    <property type="evidence" value="ECO:0007669"/>
    <property type="project" value="TreeGrafter"/>
</dbReference>
<feature type="compositionally biased region" description="Basic and acidic residues" evidence="6">
    <location>
        <begin position="1381"/>
        <end position="1397"/>
    </location>
</feature>
<dbReference type="InterPro" id="IPR036600">
    <property type="entry name" value="PAH_sf"/>
</dbReference>
<reference evidence="7 8" key="1">
    <citation type="submission" date="2024-01" db="EMBL/GenBank/DDBJ databases">
        <title>The genome of the rayed Mediterranean limpet Patella caerulea (Linnaeus, 1758).</title>
        <authorList>
            <person name="Anh-Thu Weber A."/>
            <person name="Halstead-Nussloch G."/>
        </authorList>
    </citation>
    <scope>NUCLEOTIDE SEQUENCE [LARGE SCALE GENOMIC DNA]</scope>
    <source>
        <strain evidence="7">AATW-2023a</strain>
        <tissue evidence="7">Whole specimen</tissue>
    </source>
</reference>
<dbReference type="SUPFAM" id="SSF46689">
    <property type="entry name" value="Homeodomain-like"/>
    <property type="match status" value="1"/>
</dbReference>
<feature type="compositionally biased region" description="Basic and acidic residues" evidence="6">
    <location>
        <begin position="1085"/>
        <end position="1094"/>
    </location>
</feature>
<dbReference type="InterPro" id="IPR003822">
    <property type="entry name" value="PAH"/>
</dbReference>
<dbReference type="SUPFAM" id="SSF47762">
    <property type="entry name" value="PAH2 domain"/>
    <property type="match status" value="2"/>
</dbReference>
<keyword evidence="4 5" id="KW-0539">Nucleus</keyword>
<organism evidence="7 8">
    <name type="scientific">Patella caerulea</name>
    <name type="common">Rayed Mediterranean limpet</name>
    <dbReference type="NCBI Taxonomy" id="87958"/>
    <lineage>
        <taxon>Eukaryota</taxon>
        <taxon>Metazoa</taxon>
        <taxon>Spiralia</taxon>
        <taxon>Lophotrochozoa</taxon>
        <taxon>Mollusca</taxon>
        <taxon>Gastropoda</taxon>
        <taxon>Patellogastropoda</taxon>
        <taxon>Patelloidea</taxon>
        <taxon>Patellidae</taxon>
        <taxon>Patella</taxon>
    </lineage>
</organism>